<keyword evidence="4 8" id="KW-0812">Transmembrane</keyword>
<evidence type="ECO:0000256" key="2">
    <source>
        <dbReference type="ARBA" id="ARBA00008193"/>
    </source>
</evidence>
<evidence type="ECO:0000256" key="1">
    <source>
        <dbReference type="ARBA" id="ARBA00004651"/>
    </source>
</evidence>
<gene>
    <name evidence="10" type="ORF">V8P97_03875</name>
</gene>
<feature type="transmembrane region" description="Helical" evidence="8">
    <location>
        <begin position="38"/>
        <end position="59"/>
    </location>
</feature>
<reference evidence="10 11" key="1">
    <citation type="submission" date="2024-02" db="EMBL/GenBank/DDBJ databases">
        <title>Bifidobacterium honeyensis sp. nov., isolated from the comb honey.</title>
        <authorList>
            <person name="Liu W."/>
            <person name="Li Y."/>
        </authorList>
    </citation>
    <scope>NUCLEOTIDE SEQUENCE [LARGE SCALE GENOMIC DNA]</scope>
    <source>
        <strain evidence="10 11">IMAU50988</strain>
    </source>
</reference>
<dbReference type="RefSeq" id="WP_340469146.1">
    <property type="nucleotide sequence ID" value="NZ_JBANBB010000001.1"/>
</dbReference>
<feature type="domain" description="Glycine transporter" evidence="9">
    <location>
        <begin position="99"/>
        <end position="173"/>
    </location>
</feature>
<feature type="transmembrane region" description="Helical" evidence="8">
    <location>
        <begin position="126"/>
        <end position="145"/>
    </location>
</feature>
<comment type="similarity">
    <text evidence="2">Belongs to the UPF0126 family.</text>
</comment>
<evidence type="ECO:0000256" key="5">
    <source>
        <dbReference type="ARBA" id="ARBA00022989"/>
    </source>
</evidence>
<keyword evidence="3" id="KW-1003">Cell membrane</keyword>
<feature type="domain" description="Glycine transporter" evidence="9">
    <location>
        <begin position="14"/>
        <end position="87"/>
    </location>
</feature>
<keyword evidence="6 8" id="KW-0472">Membrane</keyword>
<evidence type="ECO:0000256" key="8">
    <source>
        <dbReference type="SAM" id="Phobius"/>
    </source>
</evidence>
<feature type="transmembrane region" description="Helical" evidence="8">
    <location>
        <begin position="12"/>
        <end position="31"/>
    </location>
</feature>
<protein>
    <submittedName>
        <fullName evidence="10">TRIC cation channel family protein</fullName>
    </submittedName>
</protein>
<keyword evidence="5 8" id="KW-1133">Transmembrane helix</keyword>
<dbReference type="PANTHER" id="PTHR30506">
    <property type="entry name" value="INNER MEMBRANE PROTEIN"/>
    <property type="match status" value="1"/>
</dbReference>
<keyword evidence="11" id="KW-1185">Reference proteome</keyword>
<sequence>MKIALEGNMVFMSIEYLGIFSCGLSGGLAAVRKRYDIISILLVAWIAALGGGIVRDALLGAVPPAGITDRGSVLVTLLSGLVVAVAHPEIDRMTWPMTVTDAMALGSFAVVGTIKSLTFGTSGMTAIFLGMSTALAGGLLRDILLNVVPAVIRDQHWYALPSLIGCILTVFTTRATQKGMIGVSAETSIDVGIVALVVVLRLLSVRFDLKVPGAMHRRRAYLPLNDDQIKEGVERLIRGRKGMSVTITDPGVPEEQPPEAQPGGEGSGDQAGDGDPTGEGDQAVDGDPADL</sequence>
<comment type="subcellular location">
    <subcellularLocation>
        <location evidence="1">Cell membrane</location>
        <topology evidence="1">Multi-pass membrane protein</topology>
    </subcellularLocation>
</comment>
<evidence type="ECO:0000256" key="6">
    <source>
        <dbReference type="ARBA" id="ARBA00023136"/>
    </source>
</evidence>
<evidence type="ECO:0000256" key="4">
    <source>
        <dbReference type="ARBA" id="ARBA00022692"/>
    </source>
</evidence>
<evidence type="ECO:0000256" key="7">
    <source>
        <dbReference type="SAM" id="MobiDB-lite"/>
    </source>
</evidence>
<comment type="caution">
    <text evidence="10">The sequence shown here is derived from an EMBL/GenBank/DDBJ whole genome shotgun (WGS) entry which is preliminary data.</text>
</comment>
<proteinExistence type="inferred from homology"/>
<feature type="region of interest" description="Disordered" evidence="7">
    <location>
        <begin position="244"/>
        <end position="291"/>
    </location>
</feature>
<dbReference type="EMBL" id="JBANBB010000001">
    <property type="protein sequence ID" value="MEK0306605.1"/>
    <property type="molecule type" value="Genomic_DNA"/>
</dbReference>
<accession>A0ABU8ZNN8</accession>
<evidence type="ECO:0000313" key="11">
    <source>
        <dbReference type="Proteomes" id="UP001373159"/>
    </source>
</evidence>
<feature type="compositionally biased region" description="Acidic residues" evidence="7">
    <location>
        <begin position="276"/>
        <end position="291"/>
    </location>
</feature>
<evidence type="ECO:0000313" key="10">
    <source>
        <dbReference type="EMBL" id="MEK0306605.1"/>
    </source>
</evidence>
<dbReference type="Pfam" id="PF03458">
    <property type="entry name" value="Gly_transporter"/>
    <property type="match status" value="2"/>
</dbReference>
<name>A0ABU8ZNN8_9BIFI</name>
<evidence type="ECO:0000256" key="3">
    <source>
        <dbReference type="ARBA" id="ARBA00022475"/>
    </source>
</evidence>
<feature type="compositionally biased region" description="Gly residues" evidence="7">
    <location>
        <begin position="263"/>
        <end position="275"/>
    </location>
</feature>
<dbReference type="Proteomes" id="UP001373159">
    <property type="component" value="Unassembled WGS sequence"/>
</dbReference>
<feature type="transmembrane region" description="Helical" evidence="8">
    <location>
        <begin position="157"/>
        <end position="176"/>
    </location>
</feature>
<feature type="transmembrane region" description="Helical" evidence="8">
    <location>
        <begin position="188"/>
        <end position="209"/>
    </location>
</feature>
<dbReference type="InterPro" id="IPR005115">
    <property type="entry name" value="Gly_transporter"/>
</dbReference>
<evidence type="ECO:0000259" key="9">
    <source>
        <dbReference type="Pfam" id="PF03458"/>
    </source>
</evidence>
<dbReference type="PANTHER" id="PTHR30506:SF3">
    <property type="entry name" value="UPF0126 INNER MEMBRANE PROTEIN YADS-RELATED"/>
    <property type="match status" value="1"/>
</dbReference>
<organism evidence="10 11">
    <name type="scientific">Bifidobacterium favimelis</name>
    <dbReference type="NCBI Taxonomy" id="3122979"/>
    <lineage>
        <taxon>Bacteria</taxon>
        <taxon>Bacillati</taxon>
        <taxon>Actinomycetota</taxon>
        <taxon>Actinomycetes</taxon>
        <taxon>Bifidobacteriales</taxon>
        <taxon>Bifidobacteriaceae</taxon>
        <taxon>Bifidobacterium</taxon>
    </lineage>
</organism>